<dbReference type="GO" id="GO:0003924">
    <property type="term" value="F:GTPase activity"/>
    <property type="evidence" value="ECO:0007669"/>
    <property type="project" value="InterPro"/>
</dbReference>
<comment type="subcellular location">
    <subcellularLocation>
        <location evidence="9">Cytoplasm</location>
    </subcellularLocation>
    <subcellularLocation>
        <location evidence="9">Nucleus</location>
    </subcellularLocation>
</comment>
<dbReference type="FunFam" id="3.40.50.300:FF:000888">
    <property type="entry name" value="GPN-loop GTPase 1"/>
    <property type="match status" value="1"/>
</dbReference>
<dbReference type="SUPFAM" id="SSF52540">
    <property type="entry name" value="P-loop containing nucleoside triphosphate hydrolases"/>
    <property type="match status" value="1"/>
</dbReference>
<dbReference type="AlphaFoldDB" id="C1MW37"/>
<evidence type="ECO:0000256" key="1">
    <source>
        <dbReference type="ARBA" id="ARBA00005290"/>
    </source>
</evidence>
<dbReference type="InterPro" id="IPR027417">
    <property type="entry name" value="P-loop_NTPase"/>
</dbReference>
<evidence type="ECO:0000256" key="4">
    <source>
        <dbReference type="ARBA" id="ARBA00022801"/>
    </source>
</evidence>
<evidence type="ECO:0000256" key="9">
    <source>
        <dbReference type="RuleBase" id="RU365059"/>
    </source>
</evidence>
<organism evidence="12">
    <name type="scientific">Micromonas pusilla (strain CCMP1545)</name>
    <name type="common">Picoplanktonic green alga</name>
    <dbReference type="NCBI Taxonomy" id="564608"/>
    <lineage>
        <taxon>Eukaryota</taxon>
        <taxon>Viridiplantae</taxon>
        <taxon>Chlorophyta</taxon>
        <taxon>Mamiellophyceae</taxon>
        <taxon>Mamiellales</taxon>
        <taxon>Mamiellaceae</taxon>
        <taxon>Micromonas</taxon>
    </lineage>
</organism>
<dbReference type="GO" id="GO:0005525">
    <property type="term" value="F:GTP binding"/>
    <property type="evidence" value="ECO:0007669"/>
    <property type="project" value="UniProtKB-KW"/>
</dbReference>
<keyword evidence="12" id="KW-1185">Reference proteome</keyword>
<accession>C1MW37</accession>
<evidence type="ECO:0000256" key="5">
    <source>
        <dbReference type="ARBA" id="ARBA00023054"/>
    </source>
</evidence>
<keyword evidence="2 9" id="KW-0963">Cytoplasm</keyword>
<comment type="subunit">
    <text evidence="9">Binds to RNA polymerase II.</text>
</comment>
<feature type="compositionally biased region" description="Basic and acidic residues" evidence="10">
    <location>
        <begin position="300"/>
        <end position="310"/>
    </location>
</feature>
<dbReference type="Gene3D" id="3.40.50.300">
    <property type="entry name" value="P-loop containing nucleotide triphosphate hydrolases"/>
    <property type="match status" value="1"/>
</dbReference>
<keyword evidence="5" id="KW-0175">Coiled coil</keyword>
<feature type="compositionally biased region" description="Gly residues" evidence="10">
    <location>
        <begin position="285"/>
        <end position="294"/>
    </location>
</feature>
<evidence type="ECO:0000256" key="7">
    <source>
        <dbReference type="ARBA" id="ARBA00023242"/>
    </source>
</evidence>
<comment type="function">
    <text evidence="8 9">Small GTPase required for proper nuclear import of RNA polymerase II (RNAPII). May act at an RNAP assembly step prior to nuclear import.</text>
</comment>
<dbReference type="InterPro" id="IPR030230">
    <property type="entry name" value="Gpn1/Npa3/XAB1"/>
</dbReference>
<dbReference type="GO" id="GO:0005634">
    <property type="term" value="C:nucleus"/>
    <property type="evidence" value="ECO:0007669"/>
    <property type="project" value="UniProtKB-SubCell"/>
</dbReference>
<dbReference type="EC" id="3.6.5.-" evidence="9"/>
<feature type="compositionally biased region" description="Acidic residues" evidence="10">
    <location>
        <begin position="311"/>
        <end position="326"/>
    </location>
</feature>
<proteinExistence type="inferred from homology"/>
<dbReference type="RefSeq" id="XP_003060148.1">
    <property type="nucleotide sequence ID" value="XM_003060102.1"/>
</dbReference>
<dbReference type="eggNOG" id="KOG1532">
    <property type="taxonomic scope" value="Eukaryota"/>
</dbReference>
<name>C1MW37_MICPC</name>
<dbReference type="Proteomes" id="UP000001876">
    <property type="component" value="Unassembled WGS sequence"/>
</dbReference>
<dbReference type="InterPro" id="IPR004130">
    <property type="entry name" value="Gpn"/>
</dbReference>
<evidence type="ECO:0000256" key="10">
    <source>
        <dbReference type="SAM" id="MobiDB-lite"/>
    </source>
</evidence>
<dbReference type="CDD" id="cd17870">
    <property type="entry name" value="GPN1"/>
    <property type="match status" value="1"/>
</dbReference>
<dbReference type="EMBL" id="GG663741">
    <property type="protein sequence ID" value="EEH56100.1"/>
    <property type="molecule type" value="Genomic_DNA"/>
</dbReference>
<keyword evidence="6 9" id="KW-0342">GTP-binding</keyword>
<evidence type="ECO:0000313" key="12">
    <source>
        <dbReference type="Proteomes" id="UP000001876"/>
    </source>
</evidence>
<sequence>MPSVCLVIGMAGCGKTSLMQRVNAYLHSREAPPYVINLDPAVTNLPYDANVDIRDTVNYKAVMKEYNLGPNGAILTAANLFATRFDQVVNLCERRAKEIDHIFVDTPGQIEIFTWSASGAIVSETFASAFPTCILYVMDTVRSQDPQCFMSNMLQAVSILYKFRLPMVLVFNKIDVVRHETQAEWMTDFEKFHAVLDENPTFASDLSRSMSLVLDEFYKHLRVAGVSAMTGEGMEGLFEQIERSRKEYLAEYLPELNAKKEENRVREETRRAEALEKLRRDAEDGGGGGGGGRGETVVMDMKRDVKREGSGGEEGEEGGEEDDEDA</sequence>
<dbReference type="STRING" id="564608.C1MW37"/>
<feature type="region of interest" description="Disordered" evidence="10">
    <location>
        <begin position="276"/>
        <end position="326"/>
    </location>
</feature>
<dbReference type="KEGG" id="mpp:MICPUCDRAFT_18635"/>
<evidence type="ECO:0000256" key="2">
    <source>
        <dbReference type="ARBA" id="ARBA00022490"/>
    </source>
</evidence>
<dbReference type="GO" id="GO:0005737">
    <property type="term" value="C:cytoplasm"/>
    <property type="evidence" value="ECO:0007669"/>
    <property type="project" value="UniProtKB-SubCell"/>
</dbReference>
<dbReference type="PANTHER" id="PTHR21231:SF8">
    <property type="entry name" value="GPN-LOOP GTPASE 1"/>
    <property type="match status" value="1"/>
</dbReference>
<dbReference type="OrthoDB" id="243313at2759"/>
<keyword evidence="3 9" id="KW-0547">Nucleotide-binding</keyword>
<evidence type="ECO:0000313" key="11">
    <source>
        <dbReference type="EMBL" id="EEH56100.1"/>
    </source>
</evidence>
<dbReference type="OMA" id="MIIVFNK"/>
<keyword evidence="7" id="KW-0539">Nucleus</keyword>
<protein>
    <recommendedName>
        <fullName evidence="9">GPN-loop GTPase</fullName>
        <ecNumber evidence="9">3.6.5.-</ecNumber>
    </recommendedName>
</protein>
<dbReference type="GeneID" id="9685586"/>
<comment type="similarity">
    <text evidence="1 9">Belongs to the GPN-loop GTPase family.</text>
</comment>
<evidence type="ECO:0000256" key="8">
    <source>
        <dbReference type="ARBA" id="ARBA00055682"/>
    </source>
</evidence>
<evidence type="ECO:0000256" key="3">
    <source>
        <dbReference type="ARBA" id="ARBA00022741"/>
    </source>
</evidence>
<keyword evidence="4 9" id="KW-0378">Hydrolase</keyword>
<reference evidence="11 12" key="1">
    <citation type="journal article" date="2009" name="Science">
        <title>Green evolution and dynamic adaptations revealed by genomes of the marine picoeukaryotes Micromonas.</title>
        <authorList>
            <person name="Worden A.Z."/>
            <person name="Lee J.H."/>
            <person name="Mock T."/>
            <person name="Rouze P."/>
            <person name="Simmons M.P."/>
            <person name="Aerts A.L."/>
            <person name="Allen A.E."/>
            <person name="Cuvelier M.L."/>
            <person name="Derelle E."/>
            <person name="Everett M.V."/>
            <person name="Foulon E."/>
            <person name="Grimwood J."/>
            <person name="Gundlach H."/>
            <person name="Henrissat B."/>
            <person name="Napoli C."/>
            <person name="McDonald S.M."/>
            <person name="Parker M.S."/>
            <person name="Rombauts S."/>
            <person name="Salamov A."/>
            <person name="Von Dassow P."/>
            <person name="Badger J.H."/>
            <person name="Coutinho P.M."/>
            <person name="Demir E."/>
            <person name="Dubchak I."/>
            <person name="Gentemann C."/>
            <person name="Eikrem W."/>
            <person name="Gready J.E."/>
            <person name="John U."/>
            <person name="Lanier W."/>
            <person name="Lindquist E.A."/>
            <person name="Lucas S."/>
            <person name="Mayer K.F."/>
            <person name="Moreau H."/>
            <person name="Not F."/>
            <person name="Otillar R."/>
            <person name="Panaud O."/>
            <person name="Pangilinan J."/>
            <person name="Paulsen I."/>
            <person name="Piegu B."/>
            <person name="Poliakov A."/>
            <person name="Robbens S."/>
            <person name="Schmutz J."/>
            <person name="Toulza E."/>
            <person name="Wyss T."/>
            <person name="Zelensky A."/>
            <person name="Zhou K."/>
            <person name="Armbrust E.V."/>
            <person name="Bhattacharya D."/>
            <person name="Goodenough U.W."/>
            <person name="Van de Peer Y."/>
            <person name="Grigoriev I.V."/>
        </authorList>
    </citation>
    <scope>NUCLEOTIDE SEQUENCE [LARGE SCALE GENOMIC DNA]</scope>
    <source>
        <strain evidence="11 12">CCMP1545</strain>
    </source>
</reference>
<dbReference type="Pfam" id="PF03029">
    <property type="entry name" value="ATP_bind_1"/>
    <property type="match status" value="1"/>
</dbReference>
<gene>
    <name evidence="11" type="ORF">MICPUCDRAFT_18635</name>
</gene>
<dbReference type="PANTHER" id="PTHR21231">
    <property type="entry name" value="XPA-BINDING PROTEIN 1-RELATED"/>
    <property type="match status" value="1"/>
</dbReference>
<evidence type="ECO:0000256" key="6">
    <source>
        <dbReference type="ARBA" id="ARBA00023134"/>
    </source>
</evidence>